<evidence type="ECO:0008006" key="4">
    <source>
        <dbReference type="Google" id="ProtNLM"/>
    </source>
</evidence>
<dbReference type="Proteomes" id="UP000221999">
    <property type="component" value="Segment"/>
</dbReference>
<proteinExistence type="predicted"/>
<feature type="transmembrane region" description="Helical" evidence="1">
    <location>
        <begin position="12"/>
        <end position="32"/>
    </location>
</feature>
<reference evidence="2 3" key="1">
    <citation type="submission" date="2017-07" db="EMBL/GenBank/DDBJ databases">
        <title>Complete Genome Sequence of the Klebsiella phage YMC16/01/N133_KPN_BP.</title>
        <authorList>
            <person name="Jeon J."/>
            <person name="Yong D."/>
            <person name="Lee K."/>
        </authorList>
    </citation>
    <scope>NUCLEOTIDE SEQUENCE [LARGE SCALE GENOMIC DNA]</scope>
</reference>
<evidence type="ECO:0000256" key="1">
    <source>
        <dbReference type="SAM" id="Phobius"/>
    </source>
</evidence>
<name>A0A248XD85_9CAUD</name>
<dbReference type="EMBL" id="MF476925">
    <property type="protein sequence ID" value="ASW27656.1"/>
    <property type="molecule type" value="Genomic_DNA"/>
</dbReference>
<keyword evidence="1" id="KW-1133">Transmembrane helix</keyword>
<keyword evidence="1" id="KW-0812">Transmembrane</keyword>
<evidence type="ECO:0000313" key="3">
    <source>
        <dbReference type="Proteomes" id="UP000221999"/>
    </source>
</evidence>
<sequence length="112" mass="12865">MNDLIAFHQDPLARWLIVLNAIVCSVIVIRLLTFKRDGAKHKAWGGFLAWALIVLYSWRPITLVMEMIQGQVHMAIDWTQIGINVVMMIALLRLKGNVMQLFKMAGTPRRQH</sequence>
<feature type="transmembrane region" description="Helical" evidence="1">
    <location>
        <begin position="44"/>
        <end position="61"/>
    </location>
</feature>
<keyword evidence="3" id="KW-1185">Reference proteome</keyword>
<protein>
    <recommendedName>
        <fullName evidence="4">Holin</fullName>
    </recommendedName>
</protein>
<keyword evidence="1" id="KW-0472">Membrane</keyword>
<gene>
    <name evidence="2" type="ORF">KPNN133_037</name>
</gene>
<feature type="transmembrane region" description="Helical" evidence="1">
    <location>
        <begin position="73"/>
        <end position="94"/>
    </location>
</feature>
<dbReference type="InterPro" id="IPR008473">
    <property type="entry name" value="Phage_holin_3_7"/>
</dbReference>
<evidence type="ECO:0000313" key="2">
    <source>
        <dbReference type="EMBL" id="ASW27656.1"/>
    </source>
</evidence>
<accession>A0A248XD85</accession>
<dbReference type="Pfam" id="PF05449">
    <property type="entry name" value="Phage_holin_3_7"/>
    <property type="match status" value="1"/>
</dbReference>
<organism evidence="2 3">
    <name type="scientific">Klebsiella phage YMC16/01/N133_KPN_BP</name>
    <dbReference type="NCBI Taxonomy" id="2026102"/>
    <lineage>
        <taxon>Viruses</taxon>
        <taxon>Duplodnaviria</taxon>
        <taxon>Heunggongvirae</taxon>
        <taxon>Uroviricota</taxon>
        <taxon>Caudoviricetes</taxon>
        <taxon>Casjensviridae</taxon>
        <taxon>Seodaemunguvirus</taxon>
        <taxon>Seodaemunguvirus YMC16-01N133</taxon>
    </lineage>
</organism>